<dbReference type="GO" id="GO:0016020">
    <property type="term" value="C:membrane"/>
    <property type="evidence" value="ECO:0007669"/>
    <property type="project" value="UniProtKB-SubCell"/>
</dbReference>
<evidence type="ECO:0000256" key="5">
    <source>
        <dbReference type="ARBA" id="ARBA00023136"/>
    </source>
</evidence>
<evidence type="ECO:0000313" key="10">
    <source>
        <dbReference type="EMBL" id="KAL3309001.1"/>
    </source>
</evidence>
<dbReference type="AlphaFoldDB" id="A0ABD2PNC5"/>
<gene>
    <name evidence="10" type="ORF">Ciccas_012457</name>
</gene>
<evidence type="ECO:0000313" key="11">
    <source>
        <dbReference type="Proteomes" id="UP001626550"/>
    </source>
</evidence>
<protein>
    <recommendedName>
        <fullName evidence="9">G-protein coupled receptors family 1 profile domain-containing protein</fullName>
    </recommendedName>
</protein>
<dbReference type="EMBL" id="JBJKFK010004423">
    <property type="protein sequence ID" value="KAL3309001.1"/>
    <property type="molecule type" value="Genomic_DNA"/>
</dbReference>
<evidence type="ECO:0000256" key="2">
    <source>
        <dbReference type="ARBA" id="ARBA00022692"/>
    </source>
</evidence>
<dbReference type="Gene3D" id="1.20.1070.10">
    <property type="entry name" value="Rhodopsin 7-helix transmembrane proteins"/>
    <property type="match status" value="1"/>
</dbReference>
<dbReference type="PANTHER" id="PTHR24235:SF12">
    <property type="entry name" value="G-PROTEIN COUPLED RECEPTORS FAMILY 1 PROFILE DOMAIN-CONTAINING PROTEIN"/>
    <property type="match status" value="1"/>
</dbReference>
<evidence type="ECO:0000256" key="4">
    <source>
        <dbReference type="ARBA" id="ARBA00023040"/>
    </source>
</evidence>
<dbReference type="GO" id="GO:0004930">
    <property type="term" value="F:G protein-coupled receptor activity"/>
    <property type="evidence" value="ECO:0007669"/>
    <property type="project" value="UniProtKB-KW"/>
</dbReference>
<feature type="transmembrane region" description="Helical" evidence="8">
    <location>
        <begin position="53"/>
        <end position="76"/>
    </location>
</feature>
<feature type="transmembrane region" description="Helical" evidence="8">
    <location>
        <begin position="12"/>
        <end position="33"/>
    </location>
</feature>
<sequence>MSTNFRKERGKKWTIFLMMVTWLVSILLASPLGYLNDINSMQCVESYFPLFKWIYSVSSLLLLFLLPLCIVSISYIKIILRMKNSQRNLNRTVNQYAGCRENEHGNNNVISRNPTVKSRQAATQKVTRRKQSMFMLVAIAVTFVISWMPINIQNFLKDQKAISHFYGLSMVCRLCDLEQNKMVLMMILQSCSRNAVAPEPSRVAVTQGKTHYMFAGHIMVSIAAVVNPFLYAWLNESFRNKFPKLCPSYKSIRNRGCFKKQVSHQDMGTCLVVNRPATRVDNANTSGNNLVDELKDKPVS</sequence>
<keyword evidence="2 8" id="KW-0812">Transmembrane</keyword>
<dbReference type="PRINTS" id="PR00237">
    <property type="entry name" value="GPCRRHODOPSN"/>
</dbReference>
<reference evidence="10 11" key="1">
    <citation type="submission" date="2024-11" db="EMBL/GenBank/DDBJ databases">
        <title>Adaptive evolution of stress response genes in parasites aligns with host niche diversity.</title>
        <authorList>
            <person name="Hahn C."/>
            <person name="Resl P."/>
        </authorList>
    </citation>
    <scope>NUCLEOTIDE SEQUENCE [LARGE SCALE GENOMIC DNA]</scope>
    <source>
        <strain evidence="10">EGGRZ-B1_66</strain>
        <tissue evidence="10">Body</tissue>
    </source>
</reference>
<dbReference type="InterPro" id="IPR017452">
    <property type="entry name" value="GPCR_Rhodpsn_7TM"/>
</dbReference>
<accession>A0ABD2PNC5</accession>
<comment type="subcellular location">
    <subcellularLocation>
        <location evidence="1">Membrane</location>
        <topology evidence="1">Multi-pass membrane protein</topology>
    </subcellularLocation>
</comment>
<dbReference type="PANTHER" id="PTHR24235">
    <property type="entry name" value="NEUROPEPTIDE Y RECEPTOR"/>
    <property type="match status" value="1"/>
</dbReference>
<keyword evidence="5 8" id="KW-0472">Membrane</keyword>
<evidence type="ECO:0000256" key="1">
    <source>
        <dbReference type="ARBA" id="ARBA00004141"/>
    </source>
</evidence>
<name>A0ABD2PNC5_9PLAT</name>
<feature type="transmembrane region" description="Helical" evidence="8">
    <location>
        <begin position="212"/>
        <end position="234"/>
    </location>
</feature>
<evidence type="ECO:0000259" key="9">
    <source>
        <dbReference type="PROSITE" id="PS50262"/>
    </source>
</evidence>
<keyword evidence="11" id="KW-1185">Reference proteome</keyword>
<evidence type="ECO:0000256" key="3">
    <source>
        <dbReference type="ARBA" id="ARBA00022989"/>
    </source>
</evidence>
<evidence type="ECO:0000256" key="6">
    <source>
        <dbReference type="ARBA" id="ARBA00023170"/>
    </source>
</evidence>
<dbReference type="SUPFAM" id="SSF81321">
    <property type="entry name" value="Family A G protein-coupled receptor-like"/>
    <property type="match status" value="1"/>
</dbReference>
<dbReference type="Proteomes" id="UP001626550">
    <property type="component" value="Unassembled WGS sequence"/>
</dbReference>
<evidence type="ECO:0000256" key="7">
    <source>
        <dbReference type="ARBA" id="ARBA00023224"/>
    </source>
</evidence>
<dbReference type="PROSITE" id="PS50262">
    <property type="entry name" value="G_PROTEIN_RECEP_F1_2"/>
    <property type="match status" value="1"/>
</dbReference>
<keyword evidence="6" id="KW-0675">Receptor</keyword>
<keyword evidence="3 8" id="KW-1133">Transmembrane helix</keyword>
<keyword evidence="7" id="KW-0807">Transducer</keyword>
<keyword evidence="4" id="KW-0297">G-protein coupled receptor</keyword>
<organism evidence="10 11">
    <name type="scientific">Cichlidogyrus casuarinus</name>
    <dbReference type="NCBI Taxonomy" id="1844966"/>
    <lineage>
        <taxon>Eukaryota</taxon>
        <taxon>Metazoa</taxon>
        <taxon>Spiralia</taxon>
        <taxon>Lophotrochozoa</taxon>
        <taxon>Platyhelminthes</taxon>
        <taxon>Monogenea</taxon>
        <taxon>Monopisthocotylea</taxon>
        <taxon>Dactylogyridea</taxon>
        <taxon>Ancyrocephalidae</taxon>
        <taxon>Cichlidogyrus</taxon>
    </lineage>
</organism>
<proteinExistence type="predicted"/>
<feature type="domain" description="G-protein coupled receptors family 1 profile" evidence="9">
    <location>
        <begin position="1"/>
        <end position="231"/>
    </location>
</feature>
<dbReference type="Pfam" id="PF00001">
    <property type="entry name" value="7tm_1"/>
    <property type="match status" value="1"/>
</dbReference>
<feature type="transmembrane region" description="Helical" evidence="8">
    <location>
        <begin position="133"/>
        <end position="150"/>
    </location>
</feature>
<dbReference type="InterPro" id="IPR000276">
    <property type="entry name" value="GPCR_Rhodpsn"/>
</dbReference>
<evidence type="ECO:0000256" key="8">
    <source>
        <dbReference type="SAM" id="Phobius"/>
    </source>
</evidence>
<comment type="caution">
    <text evidence="10">The sequence shown here is derived from an EMBL/GenBank/DDBJ whole genome shotgun (WGS) entry which is preliminary data.</text>
</comment>